<comment type="caution">
    <text evidence="6">The sequence shown here is derived from an EMBL/GenBank/DDBJ whole genome shotgun (WGS) entry which is preliminary data.</text>
</comment>
<evidence type="ECO:0000256" key="1">
    <source>
        <dbReference type="ARBA" id="ARBA00000822"/>
    </source>
</evidence>
<evidence type="ECO:0000313" key="6">
    <source>
        <dbReference type="EMBL" id="RCS56786.1"/>
    </source>
</evidence>
<dbReference type="InterPro" id="IPR029070">
    <property type="entry name" value="Chitinase_insertion_sf"/>
</dbReference>
<dbReference type="InterPro" id="IPR011583">
    <property type="entry name" value="Chitinase_II/V-like_cat"/>
</dbReference>
<evidence type="ECO:0000256" key="4">
    <source>
        <dbReference type="SAM" id="SignalP"/>
    </source>
</evidence>
<dbReference type="AlphaFoldDB" id="A0A368KZP9"/>
<dbReference type="InterPro" id="IPR050314">
    <property type="entry name" value="Glycosyl_Hydrlase_18"/>
</dbReference>
<comment type="catalytic activity">
    <reaction evidence="1">
        <text>Random endo-hydrolysis of N-acetyl-beta-D-glucosaminide (1-&gt;4)-beta-linkages in chitin and chitodextrins.</text>
        <dbReference type="EC" id="3.2.1.14"/>
    </reaction>
</comment>
<dbReference type="OrthoDB" id="9775889at2"/>
<gene>
    <name evidence="6" type="ORF">DU000_10625</name>
</gene>
<dbReference type="SMART" id="SM00636">
    <property type="entry name" value="Glyco_18"/>
    <property type="match status" value="1"/>
</dbReference>
<proteinExistence type="predicted"/>
<keyword evidence="3" id="KW-0146">Chitin degradation</keyword>
<keyword evidence="3" id="KW-0624">Polysaccharide degradation</keyword>
<feature type="chain" id="PRO_5016984123" description="chitinase" evidence="4">
    <location>
        <begin position="27"/>
        <end position="390"/>
    </location>
</feature>
<evidence type="ECO:0000256" key="2">
    <source>
        <dbReference type="ARBA" id="ARBA00012729"/>
    </source>
</evidence>
<dbReference type="GO" id="GO:0006032">
    <property type="term" value="P:chitin catabolic process"/>
    <property type="evidence" value="ECO:0007669"/>
    <property type="project" value="UniProtKB-KW"/>
</dbReference>
<sequence>MWPTIGKPLLLSLTLALSLLANQACAAELWGVWPWWLSSQPQVLQQYPVRRVLWQAWEIQPNATLETHHWAALWAGVKPSPSPKNQSKPVDLRQRLQQNQQRLAPVLSLRDPLVFNRLFSSRPRWAIVLGQLLTELRVMPRDVCAGVHLDFALYANLQPEALSGFQEFVRTLREQLQRQIPHATLTATAPAGVEQPLWTADLSAHIPFLALNGHEAHWLDGPEAGALAPLKGAGFITWENTLRYYLHLGWPARKLLFTLPLYGVEWPTQHEKVGSTPRGMGQILAMQALAKPAGFRGEWPLASRSVQQQLSHTLVRRDAESGSSWYSYKTKQGWVQGWFEDESSLQQKIDFIQRERLGGVALHFLGADQGAARATLQSLLPRPPAAKGKP</sequence>
<evidence type="ECO:0000313" key="7">
    <source>
        <dbReference type="Proteomes" id="UP000252357"/>
    </source>
</evidence>
<dbReference type="Gene3D" id="3.20.20.80">
    <property type="entry name" value="Glycosidases"/>
    <property type="match status" value="1"/>
</dbReference>
<dbReference type="PANTHER" id="PTHR11177">
    <property type="entry name" value="CHITINASE"/>
    <property type="match status" value="1"/>
</dbReference>
<evidence type="ECO:0000259" key="5">
    <source>
        <dbReference type="SMART" id="SM00636"/>
    </source>
</evidence>
<dbReference type="PANTHER" id="PTHR11177:SF317">
    <property type="entry name" value="CHITINASE 12-RELATED"/>
    <property type="match status" value="1"/>
</dbReference>
<accession>A0A368KZP9</accession>
<dbReference type="InterPro" id="IPR001223">
    <property type="entry name" value="Glyco_hydro18_cat"/>
</dbReference>
<dbReference type="GO" id="GO:0008061">
    <property type="term" value="F:chitin binding"/>
    <property type="evidence" value="ECO:0007669"/>
    <property type="project" value="InterPro"/>
</dbReference>
<dbReference type="GO" id="GO:0008843">
    <property type="term" value="F:endochitinase activity"/>
    <property type="evidence" value="ECO:0007669"/>
    <property type="project" value="UniProtKB-EC"/>
</dbReference>
<evidence type="ECO:0000256" key="3">
    <source>
        <dbReference type="ARBA" id="ARBA00023024"/>
    </source>
</evidence>
<feature type="domain" description="Chitinase II/V-like catalytic" evidence="5">
    <location>
        <begin position="48"/>
        <end position="368"/>
    </location>
</feature>
<keyword evidence="3" id="KW-0119">Carbohydrate metabolism</keyword>
<dbReference type="InterPro" id="IPR017853">
    <property type="entry name" value="GH"/>
</dbReference>
<dbReference type="GO" id="GO:0005975">
    <property type="term" value="P:carbohydrate metabolic process"/>
    <property type="evidence" value="ECO:0007669"/>
    <property type="project" value="InterPro"/>
</dbReference>
<dbReference type="RefSeq" id="WP_114403389.1">
    <property type="nucleotide sequence ID" value="NZ_QPGB01000005.1"/>
</dbReference>
<name>A0A368KZP9_9BURK</name>
<keyword evidence="7" id="KW-1185">Reference proteome</keyword>
<dbReference type="Pfam" id="PF00704">
    <property type="entry name" value="Glyco_hydro_18"/>
    <property type="match status" value="1"/>
</dbReference>
<dbReference type="SUPFAM" id="SSF51445">
    <property type="entry name" value="(Trans)glycosidases"/>
    <property type="match status" value="1"/>
</dbReference>
<dbReference type="Gene3D" id="3.10.50.10">
    <property type="match status" value="1"/>
</dbReference>
<organism evidence="6 7">
    <name type="scientific">Parvibium lacunae</name>
    <dbReference type="NCBI Taxonomy" id="1888893"/>
    <lineage>
        <taxon>Bacteria</taxon>
        <taxon>Pseudomonadati</taxon>
        <taxon>Pseudomonadota</taxon>
        <taxon>Betaproteobacteria</taxon>
        <taxon>Burkholderiales</taxon>
        <taxon>Alcaligenaceae</taxon>
        <taxon>Parvibium</taxon>
    </lineage>
</organism>
<dbReference type="EMBL" id="QPGB01000005">
    <property type="protein sequence ID" value="RCS56786.1"/>
    <property type="molecule type" value="Genomic_DNA"/>
</dbReference>
<protein>
    <recommendedName>
        <fullName evidence="2">chitinase</fullName>
        <ecNumber evidence="2">3.2.1.14</ecNumber>
    </recommendedName>
</protein>
<feature type="signal peptide" evidence="4">
    <location>
        <begin position="1"/>
        <end position="26"/>
    </location>
</feature>
<dbReference type="Proteomes" id="UP000252357">
    <property type="component" value="Unassembled WGS sequence"/>
</dbReference>
<keyword evidence="4" id="KW-0732">Signal</keyword>
<dbReference type="EC" id="3.2.1.14" evidence="2"/>
<reference evidence="6 7" key="1">
    <citation type="journal article" date="2018" name="Int. J. Syst. Evol. Microbiol.">
        <title>Parvibium lacunae gen. nov., sp. nov., a new member of the family Alcaligenaceae isolated from a freshwater pond.</title>
        <authorList>
            <person name="Chen W.M."/>
            <person name="Xie P.B."/>
            <person name="Hsu M.Y."/>
            <person name="Sheu S.Y."/>
        </authorList>
    </citation>
    <scope>NUCLEOTIDE SEQUENCE [LARGE SCALE GENOMIC DNA]</scope>
    <source>
        <strain evidence="6 7">KMB9</strain>
    </source>
</reference>